<keyword evidence="3" id="KW-1185">Reference proteome</keyword>
<evidence type="ECO:0008006" key="4">
    <source>
        <dbReference type="Google" id="ProtNLM"/>
    </source>
</evidence>
<proteinExistence type="predicted"/>
<dbReference type="AlphaFoldDB" id="A0A1H2SC07"/>
<dbReference type="Pfam" id="PF20044">
    <property type="entry name" value="DUF6446"/>
    <property type="match status" value="1"/>
</dbReference>
<accession>A0A1H2SC07</accession>
<dbReference type="STRING" id="670155.SAMN04488001_0764"/>
<reference evidence="3" key="1">
    <citation type="submission" date="2016-10" db="EMBL/GenBank/DDBJ databases">
        <authorList>
            <person name="Varghese N."/>
            <person name="Submissions S."/>
        </authorList>
    </citation>
    <scope>NUCLEOTIDE SEQUENCE [LARGE SCALE GENOMIC DNA]</scope>
    <source>
        <strain evidence="3">DSM 26922</strain>
    </source>
</reference>
<name>A0A1H2SC07_9RHOB</name>
<evidence type="ECO:0000313" key="3">
    <source>
        <dbReference type="Proteomes" id="UP000199441"/>
    </source>
</evidence>
<dbReference type="EMBL" id="FNOI01000001">
    <property type="protein sequence ID" value="SDW29047.1"/>
    <property type="molecule type" value="Genomic_DNA"/>
</dbReference>
<sequence length="174" mass="18770">MNGKVIGIGIMVIALIAGASLYYLQVYHYYAKVETPDAVELVSVVTGEPEEIIADDITAIDATSSPIRYRACFDTPMSHAMLTETYELADGATPLTAPDWFDCFDATEIGAGLEDGTALAFLGGKNIEYGVDRIVVIFEDGRGYVWQQLNDCGQRAYDGTAVGPECPARPTESN</sequence>
<feature type="transmembrane region" description="Helical" evidence="1">
    <location>
        <begin position="6"/>
        <end position="24"/>
    </location>
</feature>
<keyword evidence="1" id="KW-0472">Membrane</keyword>
<gene>
    <name evidence="2" type="ORF">SAMN04488001_0764</name>
</gene>
<dbReference type="OrthoDB" id="7819947at2"/>
<organism evidence="2 3">
    <name type="scientific">Litoreibacter albidus</name>
    <dbReference type="NCBI Taxonomy" id="670155"/>
    <lineage>
        <taxon>Bacteria</taxon>
        <taxon>Pseudomonadati</taxon>
        <taxon>Pseudomonadota</taxon>
        <taxon>Alphaproteobacteria</taxon>
        <taxon>Rhodobacterales</taxon>
        <taxon>Roseobacteraceae</taxon>
        <taxon>Litoreibacter</taxon>
    </lineage>
</organism>
<dbReference type="RefSeq" id="WP_089944651.1">
    <property type="nucleotide sequence ID" value="NZ_FNOI01000001.1"/>
</dbReference>
<keyword evidence="1" id="KW-0812">Transmembrane</keyword>
<evidence type="ECO:0000313" key="2">
    <source>
        <dbReference type="EMBL" id="SDW29047.1"/>
    </source>
</evidence>
<evidence type="ECO:0000256" key="1">
    <source>
        <dbReference type="SAM" id="Phobius"/>
    </source>
</evidence>
<keyword evidence="1" id="KW-1133">Transmembrane helix</keyword>
<dbReference type="Proteomes" id="UP000199441">
    <property type="component" value="Unassembled WGS sequence"/>
</dbReference>
<dbReference type="InterPro" id="IPR045616">
    <property type="entry name" value="DUF6446"/>
</dbReference>
<protein>
    <recommendedName>
        <fullName evidence="4">Histidine kinase</fullName>
    </recommendedName>
</protein>